<dbReference type="GO" id="GO:0010628">
    <property type="term" value="P:positive regulation of gene expression"/>
    <property type="evidence" value="ECO:0007669"/>
    <property type="project" value="TreeGrafter"/>
</dbReference>
<dbReference type="PANTHER" id="PTHR47800">
    <property type="entry name" value="C2 DOMAIN-CONTAINING PROTEIN"/>
    <property type="match status" value="1"/>
</dbReference>
<dbReference type="Proteomes" id="UP000708208">
    <property type="component" value="Unassembled WGS sequence"/>
</dbReference>
<evidence type="ECO:0000313" key="3">
    <source>
        <dbReference type="EMBL" id="CAG7787157.1"/>
    </source>
</evidence>
<name>A0A8J2KL49_9HEXA</name>
<dbReference type="InterPro" id="IPR000008">
    <property type="entry name" value="C2_dom"/>
</dbReference>
<dbReference type="SMART" id="SM00239">
    <property type="entry name" value="C2"/>
    <property type="match status" value="2"/>
</dbReference>
<feature type="domain" description="C2" evidence="2">
    <location>
        <begin position="142"/>
        <end position="263"/>
    </location>
</feature>
<dbReference type="PANTHER" id="PTHR47800:SF5">
    <property type="entry name" value="FER-1-LIKE PROTEIN 6"/>
    <property type="match status" value="1"/>
</dbReference>
<feature type="domain" description="C2" evidence="2">
    <location>
        <begin position="16"/>
        <end position="140"/>
    </location>
</feature>
<keyword evidence="1" id="KW-0732">Signal</keyword>
<reference evidence="3" key="1">
    <citation type="submission" date="2021-06" db="EMBL/GenBank/DDBJ databases">
        <authorList>
            <person name="Hodson N. C."/>
            <person name="Mongue J. A."/>
            <person name="Jaron S. K."/>
        </authorList>
    </citation>
    <scope>NUCLEOTIDE SEQUENCE</scope>
</reference>
<evidence type="ECO:0000313" key="4">
    <source>
        <dbReference type="Proteomes" id="UP000708208"/>
    </source>
</evidence>
<dbReference type="EMBL" id="CAJVCH010332515">
    <property type="protein sequence ID" value="CAG7787157.1"/>
    <property type="molecule type" value="Genomic_DNA"/>
</dbReference>
<protein>
    <recommendedName>
        <fullName evidence="2">C2 domain-containing protein</fullName>
    </recommendedName>
</protein>
<dbReference type="PROSITE" id="PS50004">
    <property type="entry name" value="C2"/>
    <property type="match status" value="2"/>
</dbReference>
<feature type="signal peptide" evidence="1">
    <location>
        <begin position="1"/>
        <end position="19"/>
    </location>
</feature>
<dbReference type="CDD" id="cd00030">
    <property type="entry name" value="C2"/>
    <property type="match status" value="2"/>
</dbReference>
<sequence>MKSTILVLSLLSLAGPAFLLPQAPSSTTPKPADTKNITFVLSASKIPSQDDYSEIDAFVKVSSVSKGGDKERLGTTDTIRDDASPEWNNVFWVEWRKGSGQKLEFIVKDHDVLDSDDEAGEGLLDLDEFVQKDQNVTLTLSKGGELYIKGTQPIRFMLYARNVPELDRINGGEARGDPYVNLYWRKGKEGANRQFATSSVLDNDPSPDWPEVFEFDQYRKGTEQYLFFEVKDHDTLNADEHVGSYLLEADSYVKNNTKLVVSLTDGEGDGSVEFGIVPAQNPPPKIIVSAK</sequence>
<evidence type="ECO:0000259" key="2">
    <source>
        <dbReference type="PROSITE" id="PS50004"/>
    </source>
</evidence>
<dbReference type="AlphaFoldDB" id="A0A8J2KL49"/>
<dbReference type="OrthoDB" id="73919at2759"/>
<comment type="caution">
    <text evidence="3">The sequence shown here is derived from an EMBL/GenBank/DDBJ whole genome shotgun (WGS) entry which is preliminary data.</text>
</comment>
<accession>A0A8J2KL49</accession>
<feature type="chain" id="PRO_5035327335" description="C2 domain-containing protein" evidence="1">
    <location>
        <begin position="20"/>
        <end position="291"/>
    </location>
</feature>
<proteinExistence type="predicted"/>
<keyword evidence="4" id="KW-1185">Reference proteome</keyword>
<dbReference type="Pfam" id="PF00168">
    <property type="entry name" value="C2"/>
    <property type="match status" value="2"/>
</dbReference>
<evidence type="ECO:0000256" key="1">
    <source>
        <dbReference type="SAM" id="SignalP"/>
    </source>
</evidence>
<organism evidence="3 4">
    <name type="scientific">Allacma fusca</name>
    <dbReference type="NCBI Taxonomy" id="39272"/>
    <lineage>
        <taxon>Eukaryota</taxon>
        <taxon>Metazoa</taxon>
        <taxon>Ecdysozoa</taxon>
        <taxon>Arthropoda</taxon>
        <taxon>Hexapoda</taxon>
        <taxon>Collembola</taxon>
        <taxon>Symphypleona</taxon>
        <taxon>Sminthuridae</taxon>
        <taxon>Allacma</taxon>
    </lineage>
</organism>
<gene>
    <name evidence="3" type="ORF">AFUS01_LOCUS25674</name>
</gene>